<dbReference type="AlphaFoldDB" id="A0A7Y0HU18"/>
<comment type="caution">
    <text evidence="2">The sequence shown here is derived from an EMBL/GenBank/DDBJ whole genome shotgun (WGS) entry which is preliminary data.</text>
</comment>
<feature type="transmembrane region" description="Helical" evidence="1">
    <location>
        <begin position="12"/>
        <end position="31"/>
    </location>
</feature>
<evidence type="ECO:0000313" key="2">
    <source>
        <dbReference type="EMBL" id="NMM95701.1"/>
    </source>
</evidence>
<name>A0A7Y0HU18_9BIFI</name>
<evidence type="ECO:0000256" key="1">
    <source>
        <dbReference type="SAM" id="Phobius"/>
    </source>
</evidence>
<dbReference type="Proteomes" id="UP000529710">
    <property type="component" value="Unassembled WGS sequence"/>
</dbReference>
<keyword evidence="3" id="KW-1185">Reference proteome</keyword>
<gene>
    <name evidence="2" type="ORF">G1C98_0437</name>
</gene>
<sequence>MREHRRRVVTRTVCIVIAAAMLISVVVPAIYAGL</sequence>
<evidence type="ECO:0000313" key="3">
    <source>
        <dbReference type="Proteomes" id="UP000529710"/>
    </source>
</evidence>
<protein>
    <submittedName>
        <fullName evidence="2">Uncharacterized protein</fullName>
    </submittedName>
</protein>
<reference evidence="2 3" key="1">
    <citation type="submission" date="2020-02" db="EMBL/GenBank/DDBJ databases">
        <title>Characterization of phylogenetic diversity of novel bifidobacterial species isolated in Czech ZOOs.</title>
        <authorList>
            <person name="Lugli G.A."/>
            <person name="Vera N.B."/>
            <person name="Ventura M."/>
        </authorList>
    </citation>
    <scope>NUCLEOTIDE SEQUENCE [LARGE SCALE GENOMIC DNA]</scope>
    <source>
        <strain evidence="2 3">DSM 109960</strain>
    </source>
</reference>
<keyword evidence="1" id="KW-0812">Transmembrane</keyword>
<proteinExistence type="predicted"/>
<organism evidence="2 3">
    <name type="scientific">Bifidobacterium erythrocebi</name>
    <dbReference type="NCBI Taxonomy" id="2675325"/>
    <lineage>
        <taxon>Bacteria</taxon>
        <taxon>Bacillati</taxon>
        <taxon>Actinomycetota</taxon>
        <taxon>Actinomycetes</taxon>
        <taxon>Bifidobacteriales</taxon>
        <taxon>Bifidobacteriaceae</taxon>
        <taxon>Bifidobacterium</taxon>
    </lineage>
</organism>
<dbReference type="EMBL" id="JAAIIF010000006">
    <property type="protein sequence ID" value="NMM95701.1"/>
    <property type="molecule type" value="Genomic_DNA"/>
</dbReference>
<keyword evidence="1" id="KW-0472">Membrane</keyword>
<accession>A0A7Y0HU18</accession>
<keyword evidence="1" id="KW-1133">Transmembrane helix</keyword>